<dbReference type="PROSITE" id="PS51406">
    <property type="entry name" value="FIBRINOGEN_C_2"/>
    <property type="match status" value="1"/>
</dbReference>
<keyword evidence="4" id="KW-0325">Glycoprotein</keyword>
<evidence type="ECO:0000259" key="6">
    <source>
        <dbReference type="PROSITE" id="PS51406"/>
    </source>
</evidence>
<dbReference type="GO" id="GO:0072377">
    <property type="term" value="P:blood coagulation, common pathway"/>
    <property type="evidence" value="ECO:0007669"/>
    <property type="project" value="TreeGrafter"/>
</dbReference>
<protein>
    <recommendedName>
        <fullName evidence="6">Fibrinogen C-terminal domain-containing protein</fullName>
    </recommendedName>
</protein>
<dbReference type="InterPro" id="IPR002181">
    <property type="entry name" value="Fibrinogen_a/b/g_C_dom"/>
</dbReference>
<dbReference type="GO" id="GO:0070527">
    <property type="term" value="P:platelet aggregation"/>
    <property type="evidence" value="ECO:0007669"/>
    <property type="project" value="TreeGrafter"/>
</dbReference>
<dbReference type="InterPro" id="IPR020837">
    <property type="entry name" value="Fibrinogen_CS"/>
</dbReference>
<keyword evidence="8" id="KW-1185">Reference proteome</keyword>
<dbReference type="InterPro" id="IPR014716">
    <property type="entry name" value="Fibrinogen_a/b/g_C_1"/>
</dbReference>
<comment type="caution">
    <text evidence="7">The sequence shown here is derived from an EMBL/GenBank/DDBJ whole genome shotgun (WGS) entry which is preliminary data.</text>
</comment>
<feature type="domain" description="Fibrinogen C-terminal" evidence="6">
    <location>
        <begin position="135"/>
        <end position="380"/>
    </location>
</feature>
<dbReference type="GO" id="GO:0042730">
    <property type="term" value="P:fibrinolysis"/>
    <property type="evidence" value="ECO:0007669"/>
    <property type="project" value="TreeGrafter"/>
</dbReference>
<dbReference type="GO" id="GO:0005201">
    <property type="term" value="F:extracellular matrix structural constituent"/>
    <property type="evidence" value="ECO:0007669"/>
    <property type="project" value="TreeGrafter"/>
</dbReference>
<dbReference type="Gene3D" id="3.90.215.10">
    <property type="entry name" value="Gamma Fibrinogen, chain A, domain 1"/>
    <property type="match status" value="1"/>
</dbReference>
<dbReference type="GO" id="GO:0005577">
    <property type="term" value="C:fibrinogen complex"/>
    <property type="evidence" value="ECO:0007669"/>
    <property type="project" value="TreeGrafter"/>
</dbReference>
<dbReference type="CDD" id="cd00087">
    <property type="entry name" value="FReD"/>
    <property type="match status" value="1"/>
</dbReference>
<evidence type="ECO:0000313" key="8">
    <source>
        <dbReference type="Proteomes" id="UP001187415"/>
    </source>
</evidence>
<dbReference type="PANTHER" id="PTHR47221">
    <property type="entry name" value="FIBRINOGEN ALPHA CHAIN"/>
    <property type="match status" value="1"/>
</dbReference>
<dbReference type="Proteomes" id="UP001187415">
    <property type="component" value="Unassembled WGS sequence"/>
</dbReference>
<dbReference type="SMART" id="SM00186">
    <property type="entry name" value="FBG"/>
    <property type="match status" value="1"/>
</dbReference>
<accession>A0AA88M1Y0</accession>
<organism evidence="7 8">
    <name type="scientific">Channa striata</name>
    <name type="common">Snakehead murrel</name>
    <name type="synonym">Ophicephalus striatus</name>
    <dbReference type="NCBI Taxonomy" id="64152"/>
    <lineage>
        <taxon>Eukaryota</taxon>
        <taxon>Metazoa</taxon>
        <taxon>Chordata</taxon>
        <taxon>Craniata</taxon>
        <taxon>Vertebrata</taxon>
        <taxon>Euteleostomi</taxon>
        <taxon>Actinopterygii</taxon>
        <taxon>Neopterygii</taxon>
        <taxon>Teleostei</taxon>
        <taxon>Neoteleostei</taxon>
        <taxon>Acanthomorphata</taxon>
        <taxon>Anabantaria</taxon>
        <taxon>Anabantiformes</taxon>
        <taxon>Channoidei</taxon>
        <taxon>Channidae</taxon>
        <taxon>Channa</taxon>
    </lineage>
</organism>
<evidence type="ECO:0000256" key="4">
    <source>
        <dbReference type="ARBA" id="ARBA00023180"/>
    </source>
</evidence>
<dbReference type="SUPFAM" id="SSF56496">
    <property type="entry name" value="Fibrinogen C-terminal domain-like"/>
    <property type="match status" value="1"/>
</dbReference>
<dbReference type="GO" id="GO:0030674">
    <property type="term" value="F:protein-macromolecule adaptor activity"/>
    <property type="evidence" value="ECO:0007669"/>
    <property type="project" value="TreeGrafter"/>
</dbReference>
<proteinExistence type="predicted"/>
<comment type="subcellular location">
    <subcellularLocation>
        <location evidence="1">Secreted</location>
    </subcellularLocation>
</comment>
<dbReference type="EMBL" id="JAUPFM010000015">
    <property type="protein sequence ID" value="KAK2828637.1"/>
    <property type="molecule type" value="Genomic_DNA"/>
</dbReference>
<dbReference type="NCBIfam" id="NF040941">
    <property type="entry name" value="GGGWT_bact"/>
    <property type="match status" value="1"/>
</dbReference>
<dbReference type="AlphaFoldDB" id="A0AA88M1Y0"/>
<evidence type="ECO:0000313" key="7">
    <source>
        <dbReference type="EMBL" id="KAK2828637.1"/>
    </source>
</evidence>
<feature type="chain" id="PRO_5041703034" description="Fibrinogen C-terminal domain-containing protein" evidence="5">
    <location>
        <begin position="17"/>
        <end position="383"/>
    </location>
</feature>
<dbReference type="Pfam" id="PF00147">
    <property type="entry name" value="Fibrinogen_C"/>
    <property type="match status" value="1"/>
</dbReference>
<dbReference type="PANTHER" id="PTHR47221:SF5">
    <property type="entry name" value="FIBRINOGEN C-TERMINAL DOMAIN-CONTAINING PROTEIN"/>
    <property type="match status" value="1"/>
</dbReference>
<evidence type="ECO:0000256" key="3">
    <source>
        <dbReference type="ARBA" id="ARBA00023157"/>
    </source>
</evidence>
<keyword evidence="3" id="KW-1015">Disulfide bond</keyword>
<dbReference type="InterPro" id="IPR036056">
    <property type="entry name" value="Fibrinogen-like_C"/>
</dbReference>
<feature type="signal peptide" evidence="5">
    <location>
        <begin position="1"/>
        <end position="16"/>
    </location>
</feature>
<evidence type="ECO:0000256" key="2">
    <source>
        <dbReference type="ARBA" id="ARBA00022525"/>
    </source>
</evidence>
<keyword evidence="5" id="KW-0732">Signal</keyword>
<keyword evidence="2" id="KW-0964">Secreted</keyword>
<reference evidence="7" key="1">
    <citation type="submission" date="2023-07" db="EMBL/GenBank/DDBJ databases">
        <title>Chromosome-level Genome Assembly of Striped Snakehead (Channa striata).</title>
        <authorList>
            <person name="Liu H."/>
        </authorList>
    </citation>
    <scope>NUCLEOTIDE SEQUENCE</scope>
    <source>
        <strain evidence="7">Gz</strain>
        <tissue evidence="7">Muscle</tissue>
    </source>
</reference>
<evidence type="ECO:0000256" key="5">
    <source>
        <dbReference type="SAM" id="SignalP"/>
    </source>
</evidence>
<evidence type="ECO:0000256" key="1">
    <source>
        <dbReference type="ARBA" id="ARBA00004613"/>
    </source>
</evidence>
<sequence length="383" mass="43130">MWTTTVLLLLLPHALSSTDKGQTRFNQSEIVHQDFSDAPVKGQKPLGGVKGQDTCSIPCDITVKLLRDEKHSICGQLQQSLLAFGRSTRKLIRDVMEEQQRALDVLGSQVTELMTKVQTLSFEVQRSNTELYSVKPVQSHGRDCSDIKDNLMSVVPKIPSGIYILHPENTDSSFEVFCEMDYMGGGWTVIQRRTDGLTDFKRPWADYVDGFGNLAGEHWLGLKKVFHIVNQKDTRFQLHIALVSHDDVTSYASYDDFQLDTEIQFFSIHLGRYAGSAGDAFRGYDQEQNQDTAPFSASDVDNDGCKPFCSISNRTVESCSAQHNHTGWWFNQCGLANLNGCSEDAEQNRGQRTHILWDTWTQNGIPHSIKSVTMKIRRIATNN</sequence>
<dbReference type="PROSITE" id="PS00514">
    <property type="entry name" value="FIBRINOGEN_C_1"/>
    <property type="match status" value="1"/>
</dbReference>
<name>A0AA88M1Y0_CHASR</name>
<dbReference type="GO" id="GO:0034116">
    <property type="term" value="P:positive regulation of heterotypic cell-cell adhesion"/>
    <property type="evidence" value="ECO:0007669"/>
    <property type="project" value="TreeGrafter"/>
</dbReference>
<dbReference type="InterPro" id="IPR037579">
    <property type="entry name" value="FIB_ANG-like"/>
</dbReference>
<gene>
    <name evidence="7" type="ORF">Q5P01_019671</name>
</gene>
<dbReference type="Gene3D" id="4.10.530.10">
    <property type="entry name" value="Gamma-fibrinogen Carboxyl Terminal Fragment, domain 2"/>
    <property type="match status" value="1"/>
</dbReference>